<dbReference type="AlphaFoldDB" id="A0AAN6LVB5"/>
<comment type="subcellular location">
    <subcellularLocation>
        <location evidence="2">Cytoplasm</location>
    </subcellularLocation>
    <subcellularLocation>
        <location evidence="1">Nucleus</location>
    </subcellularLocation>
</comment>
<evidence type="ECO:0000313" key="8">
    <source>
        <dbReference type="EMBL" id="KAK3202861.1"/>
    </source>
</evidence>
<keyword evidence="9" id="KW-1185">Reference proteome</keyword>
<feature type="compositionally biased region" description="Acidic residues" evidence="6">
    <location>
        <begin position="158"/>
        <end position="169"/>
    </location>
</feature>
<keyword evidence="3" id="KW-0963">Cytoplasm</keyword>
<dbReference type="GO" id="GO:0070628">
    <property type="term" value="F:proteasome binding"/>
    <property type="evidence" value="ECO:0007669"/>
    <property type="project" value="TreeGrafter"/>
</dbReference>
<evidence type="ECO:0000256" key="5">
    <source>
        <dbReference type="ARBA" id="ARBA00023242"/>
    </source>
</evidence>
<dbReference type="InterPro" id="IPR032368">
    <property type="entry name" value="RPN13_DEUBAD"/>
</dbReference>
<dbReference type="GO" id="GO:0008541">
    <property type="term" value="C:proteasome regulatory particle, lid subcomplex"/>
    <property type="evidence" value="ECO:0007669"/>
    <property type="project" value="TreeGrafter"/>
</dbReference>
<dbReference type="EMBL" id="WVTA01000013">
    <property type="protein sequence ID" value="KAK3202861.1"/>
    <property type="molecule type" value="Genomic_DNA"/>
</dbReference>
<comment type="caution">
    <text evidence="8">The sequence shown here is derived from an EMBL/GenBank/DDBJ whole genome shotgun (WGS) entry which is preliminary data.</text>
</comment>
<dbReference type="Gene3D" id="2.30.29.70">
    <property type="entry name" value="Proteasomal ubiquitin receptor Rpn13/ADRM1"/>
    <property type="match status" value="1"/>
</dbReference>
<keyword evidence="4" id="KW-0647">Proteasome</keyword>
<protein>
    <recommendedName>
        <fullName evidence="7">Pru domain-containing protein</fullName>
    </recommendedName>
</protein>
<organism evidence="8 9">
    <name type="scientific">Pseudopithomyces chartarum</name>
    <dbReference type="NCBI Taxonomy" id="1892770"/>
    <lineage>
        <taxon>Eukaryota</taxon>
        <taxon>Fungi</taxon>
        <taxon>Dikarya</taxon>
        <taxon>Ascomycota</taxon>
        <taxon>Pezizomycotina</taxon>
        <taxon>Dothideomycetes</taxon>
        <taxon>Pleosporomycetidae</taxon>
        <taxon>Pleosporales</taxon>
        <taxon>Massarineae</taxon>
        <taxon>Didymosphaeriaceae</taxon>
        <taxon>Pseudopithomyces</taxon>
    </lineage>
</organism>
<keyword evidence="5" id="KW-0539">Nucleus</keyword>
<dbReference type="InterPro" id="IPR038108">
    <property type="entry name" value="RPN13_DEUBAD_sf"/>
</dbReference>
<feature type="compositionally biased region" description="Gly residues" evidence="6">
    <location>
        <begin position="179"/>
        <end position="189"/>
    </location>
</feature>
<evidence type="ECO:0000256" key="4">
    <source>
        <dbReference type="ARBA" id="ARBA00022942"/>
    </source>
</evidence>
<feature type="region of interest" description="Disordered" evidence="6">
    <location>
        <begin position="153"/>
        <end position="213"/>
    </location>
</feature>
<reference evidence="8 9" key="1">
    <citation type="submission" date="2021-02" db="EMBL/GenBank/DDBJ databases">
        <title>Genome assembly of Pseudopithomyces chartarum.</title>
        <authorList>
            <person name="Jauregui R."/>
            <person name="Singh J."/>
            <person name="Voisey C."/>
        </authorList>
    </citation>
    <scope>NUCLEOTIDE SEQUENCE [LARGE SCALE GENOMIC DNA]</scope>
    <source>
        <strain evidence="8 9">AGR01</strain>
    </source>
</reference>
<dbReference type="GO" id="GO:0061133">
    <property type="term" value="F:endopeptidase activator activity"/>
    <property type="evidence" value="ECO:0007669"/>
    <property type="project" value="TreeGrafter"/>
</dbReference>
<name>A0AAN6LVB5_9PLEO</name>
<dbReference type="InterPro" id="IPR044868">
    <property type="entry name" value="Rpn13/ADRM1_Pru"/>
</dbReference>
<evidence type="ECO:0000259" key="7">
    <source>
        <dbReference type="PROSITE" id="PS51917"/>
    </source>
</evidence>
<sequence length="390" mass="41614">MSIQPLITFKAGQCEASGSPPNIKVKPQQTPGYVYLYQGEDEFVHFCWRTRESSVEQSDLDLIMIPGDGSFIPYTGSEAAAESDNVRSPTDGRIFVLKFSSSSQRYLFWLQSKSQHPRGDASWFSPRDLGIGQIVDRLLNGEEVDVQTELAVAASQNPDEDETMEDADEQPTHRNRHGSTGGAGAGATGGDIREEGEESREGGADGGRAATTGSTDASAIVQNFLQSLKGGAGSAPSSDDPFTTLLDLLSPPNTLPVIEKAPDEFIDALCAQLPTTLFLIEAEVDDVADIDPESDTAQAVLLSLSQEDKREVLKRVVTSPQMRQSLGSLTVALRDGGLPNVSSALKIDVQNGGFMRGGGMPLGGGEAVKAFVEGVKKTVEKEGDDEMDTN</sequence>
<dbReference type="InterPro" id="IPR038633">
    <property type="entry name" value="Rpn13/ADRM1_Pru_sf"/>
</dbReference>
<dbReference type="GO" id="GO:0005737">
    <property type="term" value="C:cytoplasm"/>
    <property type="evidence" value="ECO:0007669"/>
    <property type="project" value="UniProtKB-SubCell"/>
</dbReference>
<proteinExistence type="predicted"/>
<dbReference type="PROSITE" id="PS51917">
    <property type="entry name" value="PRU"/>
    <property type="match status" value="1"/>
</dbReference>
<dbReference type="GO" id="GO:0005634">
    <property type="term" value="C:nucleus"/>
    <property type="evidence" value="ECO:0007669"/>
    <property type="project" value="UniProtKB-SubCell"/>
</dbReference>
<accession>A0AAN6LVB5</accession>
<evidence type="ECO:0000313" key="9">
    <source>
        <dbReference type="Proteomes" id="UP001280581"/>
    </source>
</evidence>
<evidence type="ECO:0000256" key="1">
    <source>
        <dbReference type="ARBA" id="ARBA00004123"/>
    </source>
</evidence>
<gene>
    <name evidence="8" type="ORF">GRF29_154g1023450</name>
</gene>
<dbReference type="Proteomes" id="UP001280581">
    <property type="component" value="Unassembled WGS sequence"/>
</dbReference>
<dbReference type="Gene3D" id="1.10.2020.20">
    <property type="match status" value="1"/>
</dbReference>
<dbReference type="Pfam" id="PF04683">
    <property type="entry name" value="Rpn13_ADRM1_Pru"/>
    <property type="match status" value="1"/>
</dbReference>
<dbReference type="InterPro" id="IPR006773">
    <property type="entry name" value="Rpn13/ADRM1"/>
</dbReference>
<feature type="domain" description="Pru" evidence="7">
    <location>
        <begin position="1"/>
        <end position="142"/>
    </location>
</feature>
<evidence type="ECO:0000256" key="6">
    <source>
        <dbReference type="SAM" id="MobiDB-lite"/>
    </source>
</evidence>
<dbReference type="PANTHER" id="PTHR12225:SF0">
    <property type="entry name" value="PROTEASOMAL UBIQUITIN RECEPTOR ADRM1"/>
    <property type="match status" value="1"/>
</dbReference>
<dbReference type="Pfam" id="PF16550">
    <property type="entry name" value="RPN13_C"/>
    <property type="match status" value="1"/>
</dbReference>
<dbReference type="PANTHER" id="PTHR12225">
    <property type="entry name" value="ADHESION REGULATING MOLECULE 1 110 KDA CELL MEMBRANE GLYCOPROTEIN"/>
    <property type="match status" value="1"/>
</dbReference>
<evidence type="ECO:0000256" key="2">
    <source>
        <dbReference type="ARBA" id="ARBA00004496"/>
    </source>
</evidence>
<evidence type="ECO:0000256" key="3">
    <source>
        <dbReference type="ARBA" id="ARBA00022490"/>
    </source>
</evidence>